<feature type="compositionally biased region" description="Pro residues" evidence="1">
    <location>
        <begin position="121"/>
        <end position="131"/>
    </location>
</feature>
<keyword evidence="2" id="KW-0812">Transmembrane</keyword>
<dbReference type="RefSeq" id="WP_232511013.1">
    <property type="nucleotide sequence ID" value="NZ_BOPD01000007.1"/>
</dbReference>
<dbReference type="EMBL" id="BOPD01000007">
    <property type="protein sequence ID" value="GIJ31841.1"/>
    <property type="molecule type" value="Genomic_DNA"/>
</dbReference>
<sequence length="328" mass="32431">MSTFDEYAALARHLAVQHRAGEQGAAAEAERQRDLGAAVEYLDRRLTAQGQRLDHLGRTIGIAPGGPSGTAPTGATPGGAVPGGPPPGPPPPGAPMSGPPAPPGAPVSGPAGPSPTGAPVSGPPGRPPGSPGYPGGGWGPGTGSDGGAAAAPGRPDVGAYSPVGVGQTGPALPVAVSATAAGVPAPRAGAVDPATELELARRWADEADRHGQQAELLAQQPALLPGWSSRARAVAVYAGAAGIAALLLLVLTFGWSLGVVGLGTLLAWMLAGLPAMALIGGWLVLGRWGRPAVGAATPPRHPVLGFLICFLAVPLAYCGYLLLFRVLR</sequence>
<gene>
    <name evidence="3" type="ORF">Vse01_09890</name>
</gene>
<comment type="caution">
    <text evidence="3">The sequence shown here is derived from an EMBL/GenBank/DDBJ whole genome shotgun (WGS) entry which is preliminary data.</text>
</comment>
<feature type="transmembrane region" description="Helical" evidence="2">
    <location>
        <begin position="265"/>
        <end position="284"/>
    </location>
</feature>
<evidence type="ECO:0000256" key="2">
    <source>
        <dbReference type="SAM" id="Phobius"/>
    </source>
</evidence>
<accession>A0A9W5UPH7</accession>
<feature type="transmembrane region" description="Helical" evidence="2">
    <location>
        <begin position="234"/>
        <end position="253"/>
    </location>
</feature>
<feature type="compositionally biased region" description="Pro residues" evidence="1">
    <location>
        <begin position="83"/>
        <end position="105"/>
    </location>
</feature>
<feature type="region of interest" description="Disordered" evidence="1">
    <location>
        <begin position="58"/>
        <end position="155"/>
    </location>
</feature>
<reference evidence="3" key="1">
    <citation type="submission" date="2021-01" db="EMBL/GenBank/DDBJ databases">
        <title>Whole genome shotgun sequence of Verrucosispora sediminis NBRC 107745.</title>
        <authorList>
            <person name="Komaki H."/>
            <person name="Tamura T."/>
        </authorList>
    </citation>
    <scope>NUCLEOTIDE SEQUENCE</scope>
    <source>
        <strain evidence="3">NBRC 107745</strain>
    </source>
</reference>
<keyword evidence="2" id="KW-1133">Transmembrane helix</keyword>
<name>A0A9W5UPH7_9ACTN</name>
<organism evidence="3 4">
    <name type="scientific">Micromonospora sediminimaris</name>
    <dbReference type="NCBI Taxonomy" id="547162"/>
    <lineage>
        <taxon>Bacteria</taxon>
        <taxon>Bacillati</taxon>
        <taxon>Actinomycetota</taxon>
        <taxon>Actinomycetes</taxon>
        <taxon>Micromonosporales</taxon>
        <taxon>Micromonosporaceae</taxon>
        <taxon>Micromonospora</taxon>
    </lineage>
</organism>
<keyword evidence="4" id="KW-1185">Reference proteome</keyword>
<proteinExistence type="predicted"/>
<evidence type="ECO:0000256" key="1">
    <source>
        <dbReference type="SAM" id="MobiDB-lite"/>
    </source>
</evidence>
<feature type="transmembrane region" description="Helical" evidence="2">
    <location>
        <begin position="304"/>
        <end position="324"/>
    </location>
</feature>
<dbReference type="Proteomes" id="UP000607311">
    <property type="component" value="Unassembled WGS sequence"/>
</dbReference>
<feature type="compositionally biased region" description="Gly residues" evidence="1">
    <location>
        <begin position="132"/>
        <end position="146"/>
    </location>
</feature>
<evidence type="ECO:0000313" key="4">
    <source>
        <dbReference type="Proteomes" id="UP000607311"/>
    </source>
</evidence>
<dbReference type="AlphaFoldDB" id="A0A9W5UPH7"/>
<keyword evidence="2" id="KW-0472">Membrane</keyword>
<feature type="compositionally biased region" description="Low complexity" evidence="1">
    <location>
        <begin position="106"/>
        <end position="120"/>
    </location>
</feature>
<protein>
    <submittedName>
        <fullName evidence="3">Uncharacterized protein</fullName>
    </submittedName>
</protein>
<evidence type="ECO:0000313" key="3">
    <source>
        <dbReference type="EMBL" id="GIJ31841.1"/>
    </source>
</evidence>